<evidence type="ECO:0000313" key="5">
    <source>
        <dbReference type="EMBL" id="SHK29467.1"/>
    </source>
</evidence>
<dbReference type="Pfam" id="PF00005">
    <property type="entry name" value="ABC_tran"/>
    <property type="match status" value="1"/>
</dbReference>
<accession>A0A1M6RAV9</accession>
<evidence type="ECO:0000256" key="1">
    <source>
        <dbReference type="ARBA" id="ARBA00022448"/>
    </source>
</evidence>
<dbReference type="SMART" id="SM00382">
    <property type="entry name" value="AAA"/>
    <property type="match status" value="1"/>
</dbReference>
<sequence>MIQVENLQKTYRSGFWMRPKKAIDGVSFHVPKGVVYGFIGPNGAGKSTTIKLLMGLLRKDSGKILVAGHEPSAAECRKHLGYSPEQPYFYDYLTGRELMRFYGRLCGLEGKLLEERIAWSLSLLNADKDWVDRRLRTYSKGMMQRIGIAQAILSKPELLVLDEPMSGLDPVGRRDVREAILSLNKEGVTVFYSSHLLSDVESISHRVAMIIGGKIVREGTVDEITSNASAEYHVHVAADIPDSDLPEAVLPQGTTPREWICKNAEARDRFLDFCLKSGLAVERIEHQRPNLEDVLTEEIARAEH</sequence>
<dbReference type="InterPro" id="IPR051782">
    <property type="entry name" value="ABC_Transporter_VariousFunc"/>
</dbReference>
<evidence type="ECO:0000313" key="6">
    <source>
        <dbReference type="Proteomes" id="UP000184275"/>
    </source>
</evidence>
<proteinExistence type="predicted"/>
<dbReference type="Proteomes" id="UP000184275">
    <property type="component" value="Unassembled WGS sequence"/>
</dbReference>
<reference evidence="6" key="1">
    <citation type="submission" date="2016-11" db="EMBL/GenBank/DDBJ databases">
        <authorList>
            <person name="Varghese N."/>
            <person name="Submissions S."/>
        </authorList>
    </citation>
    <scope>NUCLEOTIDE SEQUENCE [LARGE SCALE GENOMIC DNA]</scope>
    <source>
        <strain evidence="6">UWOS</strain>
    </source>
</reference>
<keyword evidence="1" id="KW-0813">Transport</keyword>
<feature type="domain" description="ABC transporter" evidence="4">
    <location>
        <begin position="2"/>
        <end position="237"/>
    </location>
</feature>
<dbReference type="GO" id="GO:0005524">
    <property type="term" value="F:ATP binding"/>
    <property type="evidence" value="ECO:0007669"/>
    <property type="project" value="UniProtKB-KW"/>
</dbReference>
<dbReference type="InterPro" id="IPR017871">
    <property type="entry name" value="ABC_transporter-like_CS"/>
</dbReference>
<dbReference type="CDD" id="cd03230">
    <property type="entry name" value="ABC_DR_subfamily_A"/>
    <property type="match status" value="1"/>
</dbReference>
<evidence type="ECO:0000256" key="3">
    <source>
        <dbReference type="ARBA" id="ARBA00022840"/>
    </source>
</evidence>
<keyword evidence="2" id="KW-0547">Nucleotide-binding</keyword>
<dbReference type="RefSeq" id="WP_073302549.1">
    <property type="nucleotide sequence ID" value="NZ_FRAW01000003.1"/>
</dbReference>
<dbReference type="PROSITE" id="PS00211">
    <property type="entry name" value="ABC_TRANSPORTER_1"/>
    <property type="match status" value="1"/>
</dbReference>
<organism evidence="5 6">
    <name type="scientific">Fibrobacter intestinalis</name>
    <dbReference type="NCBI Taxonomy" id="28122"/>
    <lineage>
        <taxon>Bacteria</taxon>
        <taxon>Pseudomonadati</taxon>
        <taxon>Fibrobacterota</taxon>
        <taxon>Fibrobacteria</taxon>
        <taxon>Fibrobacterales</taxon>
        <taxon>Fibrobacteraceae</taxon>
        <taxon>Fibrobacter</taxon>
    </lineage>
</organism>
<name>A0A1M6RAV9_9BACT</name>
<dbReference type="EMBL" id="FRAW01000003">
    <property type="protein sequence ID" value="SHK29467.1"/>
    <property type="molecule type" value="Genomic_DNA"/>
</dbReference>
<dbReference type="Gene3D" id="3.40.50.300">
    <property type="entry name" value="P-loop containing nucleotide triphosphate hydrolases"/>
    <property type="match status" value="1"/>
</dbReference>
<protein>
    <submittedName>
        <fullName evidence="5">ABC-2 type transport system ATP-binding protein</fullName>
    </submittedName>
</protein>
<evidence type="ECO:0000256" key="2">
    <source>
        <dbReference type="ARBA" id="ARBA00022741"/>
    </source>
</evidence>
<dbReference type="InterPro" id="IPR003593">
    <property type="entry name" value="AAA+_ATPase"/>
</dbReference>
<dbReference type="PANTHER" id="PTHR42939:SF1">
    <property type="entry name" value="ABC TRANSPORTER ATP-BINDING PROTEIN ALBC-RELATED"/>
    <property type="match status" value="1"/>
</dbReference>
<dbReference type="AlphaFoldDB" id="A0A1M6RAV9"/>
<dbReference type="PANTHER" id="PTHR42939">
    <property type="entry name" value="ABC TRANSPORTER ATP-BINDING PROTEIN ALBC-RELATED"/>
    <property type="match status" value="1"/>
</dbReference>
<gene>
    <name evidence="5" type="ORF">SAMN05720469_103168</name>
</gene>
<dbReference type="InterPro" id="IPR027417">
    <property type="entry name" value="P-loop_NTPase"/>
</dbReference>
<dbReference type="PROSITE" id="PS50893">
    <property type="entry name" value="ABC_TRANSPORTER_2"/>
    <property type="match status" value="1"/>
</dbReference>
<keyword evidence="6" id="KW-1185">Reference proteome</keyword>
<dbReference type="GO" id="GO:0016887">
    <property type="term" value="F:ATP hydrolysis activity"/>
    <property type="evidence" value="ECO:0007669"/>
    <property type="project" value="InterPro"/>
</dbReference>
<keyword evidence="3 5" id="KW-0067">ATP-binding</keyword>
<dbReference type="SUPFAM" id="SSF52540">
    <property type="entry name" value="P-loop containing nucleoside triphosphate hydrolases"/>
    <property type="match status" value="1"/>
</dbReference>
<dbReference type="InterPro" id="IPR003439">
    <property type="entry name" value="ABC_transporter-like_ATP-bd"/>
</dbReference>
<evidence type="ECO:0000259" key="4">
    <source>
        <dbReference type="PROSITE" id="PS50893"/>
    </source>
</evidence>